<dbReference type="PANTHER" id="PTHR33371:SF4">
    <property type="entry name" value="INTERMEMBRANE PHOSPHOLIPID TRANSPORT SYSTEM BINDING PROTEIN MLAD"/>
    <property type="match status" value="1"/>
</dbReference>
<reference evidence="3 4" key="1">
    <citation type="submission" date="2021-06" db="EMBL/GenBank/DDBJ databases">
        <title>Whole genome sequences of Flavobacterium sp. KK2020170 and assembly.</title>
        <authorList>
            <person name="Kitahara K."/>
            <person name="Miyoshi S."/>
            <person name="Uesaka K."/>
        </authorList>
    </citation>
    <scope>NUCLEOTIDE SEQUENCE [LARGE SCALE GENOMIC DNA]</scope>
    <source>
        <strain evidence="3 4">KK2020170</strain>
    </source>
</reference>
<dbReference type="PANTHER" id="PTHR33371">
    <property type="entry name" value="INTERMEMBRANE PHOSPHOLIPID TRANSPORT SYSTEM BINDING PROTEIN MLAD-RELATED"/>
    <property type="match status" value="1"/>
</dbReference>
<keyword evidence="1" id="KW-0812">Transmembrane</keyword>
<dbReference type="InterPro" id="IPR003399">
    <property type="entry name" value="Mce/MlaD"/>
</dbReference>
<evidence type="ECO:0000313" key="4">
    <source>
        <dbReference type="Proteomes" id="UP000825258"/>
    </source>
</evidence>
<sequence length="321" mass="35312">MEKTANQKIKLGLFVLIGTILFVSVIYFMGNKQNLFGNTITIKAIFGNVNGLQKGNNVRFAGIDIGTVNEIEMINDSSIVVNMVIKKKMTHHIKKNAIATINSDGLVGNMIVNIIPGKGNALEITEGDVIQSYSRINTEAILETLNVTNENAALLTADLLKITNEIIQGKGTVGLLIKDTLLASELKETMYYLKITAKETSQSASNLNQIMSNLNQQDNVIGVLNDTVVAKKIKIMVSQLEETSLKIDNVVSNLNQTIGNAKDGKGALNYLSNDATLVKKIDSTMTNLQDASYKINENLEALKHNIFFRGYFKKIEKEKNK</sequence>
<dbReference type="Pfam" id="PF02470">
    <property type="entry name" value="MlaD"/>
    <property type="match status" value="1"/>
</dbReference>
<dbReference type="EMBL" id="AP024749">
    <property type="protein sequence ID" value="BCY28631.1"/>
    <property type="molecule type" value="Genomic_DNA"/>
</dbReference>
<dbReference type="Proteomes" id="UP000825258">
    <property type="component" value="Chromosome"/>
</dbReference>
<evidence type="ECO:0000259" key="2">
    <source>
        <dbReference type="Pfam" id="PF02470"/>
    </source>
</evidence>
<evidence type="ECO:0000313" key="3">
    <source>
        <dbReference type="EMBL" id="BCY28631.1"/>
    </source>
</evidence>
<keyword evidence="1" id="KW-0472">Membrane</keyword>
<dbReference type="InterPro" id="IPR052336">
    <property type="entry name" value="MlaD_Phospholipid_Transporter"/>
</dbReference>
<name>A0ABN6I0G8_9FLAO</name>
<keyword evidence="1" id="KW-1133">Transmembrane helix</keyword>
<organism evidence="3 4">
    <name type="scientific">Flavobacterium okayamense</name>
    <dbReference type="NCBI Taxonomy" id="2830782"/>
    <lineage>
        <taxon>Bacteria</taxon>
        <taxon>Pseudomonadati</taxon>
        <taxon>Bacteroidota</taxon>
        <taxon>Flavobacteriia</taxon>
        <taxon>Flavobacteriales</taxon>
        <taxon>Flavobacteriaceae</taxon>
        <taxon>Flavobacterium</taxon>
    </lineage>
</organism>
<proteinExistence type="predicted"/>
<accession>A0ABN6I0G8</accession>
<dbReference type="RefSeq" id="WP_221257748.1">
    <property type="nucleotide sequence ID" value="NZ_AP024749.1"/>
</dbReference>
<keyword evidence="4" id="KW-1185">Reference proteome</keyword>
<evidence type="ECO:0000256" key="1">
    <source>
        <dbReference type="SAM" id="Phobius"/>
    </source>
</evidence>
<feature type="transmembrane region" description="Helical" evidence="1">
    <location>
        <begin position="12"/>
        <end position="30"/>
    </location>
</feature>
<protein>
    <recommendedName>
        <fullName evidence="2">Mce/MlaD domain-containing protein</fullName>
    </recommendedName>
</protein>
<gene>
    <name evidence="3" type="ORF">KK2020170_14990</name>
</gene>
<feature type="domain" description="Mce/MlaD" evidence="2">
    <location>
        <begin position="39"/>
        <end position="117"/>
    </location>
</feature>